<dbReference type="EMBL" id="FOOQ01000005">
    <property type="protein sequence ID" value="SFG85938.1"/>
    <property type="molecule type" value="Genomic_DNA"/>
</dbReference>
<dbReference type="RefSeq" id="WP_092893496.1">
    <property type="nucleotide sequence ID" value="NZ_FOOQ01000005.1"/>
</dbReference>
<dbReference type="STRING" id="553467.SAMN04488063_3126"/>
<sequence length="76" mass="8242">MTDWIDLTQTLGPDCPTRPPNRPAPEFLVEREVACVATDALGADAPGATIEDHVVHRTLLPGGVRIVESEAVSFRY</sequence>
<dbReference type="SUPFAM" id="SSF102198">
    <property type="entry name" value="Putative cyclase"/>
    <property type="match status" value="1"/>
</dbReference>
<keyword evidence="3" id="KW-1185">Reference proteome</keyword>
<feature type="region of interest" description="Disordered" evidence="1">
    <location>
        <begin position="1"/>
        <end position="21"/>
    </location>
</feature>
<dbReference type="OrthoDB" id="9014at2157"/>
<dbReference type="AlphaFoldDB" id="A0A1I2V9C2"/>
<name>A0A1I2V9C2_9EURY</name>
<dbReference type="Proteomes" id="UP000198876">
    <property type="component" value="Unassembled WGS sequence"/>
</dbReference>
<evidence type="ECO:0000313" key="2">
    <source>
        <dbReference type="EMBL" id="SFG85938.1"/>
    </source>
</evidence>
<organism evidence="2 3">
    <name type="scientific">Halopelagius inordinatus</name>
    <dbReference type="NCBI Taxonomy" id="553467"/>
    <lineage>
        <taxon>Archaea</taxon>
        <taxon>Methanobacteriati</taxon>
        <taxon>Methanobacteriota</taxon>
        <taxon>Stenosarchaea group</taxon>
        <taxon>Halobacteria</taxon>
        <taxon>Halobacteriales</taxon>
        <taxon>Haloferacaceae</taxon>
    </lineage>
</organism>
<dbReference type="Gene3D" id="3.50.30.50">
    <property type="entry name" value="Putative cyclase"/>
    <property type="match status" value="1"/>
</dbReference>
<dbReference type="GO" id="GO:0019441">
    <property type="term" value="P:L-tryptophan catabolic process to kynurenine"/>
    <property type="evidence" value="ECO:0007669"/>
    <property type="project" value="InterPro"/>
</dbReference>
<evidence type="ECO:0000256" key="1">
    <source>
        <dbReference type="SAM" id="MobiDB-lite"/>
    </source>
</evidence>
<dbReference type="GO" id="GO:0004061">
    <property type="term" value="F:arylformamidase activity"/>
    <property type="evidence" value="ECO:0007669"/>
    <property type="project" value="InterPro"/>
</dbReference>
<gene>
    <name evidence="2" type="ORF">SAMN04488063_3126</name>
</gene>
<proteinExistence type="predicted"/>
<reference evidence="3" key="1">
    <citation type="submission" date="2016-10" db="EMBL/GenBank/DDBJ databases">
        <authorList>
            <person name="Varghese N."/>
            <person name="Submissions S."/>
        </authorList>
    </citation>
    <scope>NUCLEOTIDE SEQUENCE [LARGE SCALE GENOMIC DNA]</scope>
    <source>
        <strain evidence="3">CGMCC 1.7739</strain>
    </source>
</reference>
<protein>
    <submittedName>
        <fullName evidence="2">Uncharacterized protein</fullName>
    </submittedName>
</protein>
<dbReference type="InterPro" id="IPR037175">
    <property type="entry name" value="KFase_sf"/>
</dbReference>
<evidence type="ECO:0000313" key="3">
    <source>
        <dbReference type="Proteomes" id="UP000198876"/>
    </source>
</evidence>
<accession>A0A1I2V9C2</accession>